<feature type="domain" description="Aminotransferase-like plant mobile" evidence="2">
    <location>
        <begin position="5"/>
        <end position="72"/>
    </location>
</feature>
<keyword evidence="1" id="KW-1133">Transmembrane helix</keyword>
<gene>
    <name evidence="3" type="ORF">MtrDRAFT_AC155886g12v2</name>
</gene>
<reference evidence="3" key="1">
    <citation type="submission" date="2005-04" db="EMBL/GenBank/DDBJ databases">
        <authorList>
            <person name="Town C.D."/>
        </authorList>
    </citation>
    <scope>NUCLEOTIDE SEQUENCE</scope>
</reference>
<dbReference type="PANTHER" id="PTHR46033:SF62">
    <property type="entry name" value="AMINOTRANSFERASE-LIKE PLANT MOBILE DOMAIN-CONTAINING PROTEIN"/>
    <property type="match status" value="1"/>
</dbReference>
<dbReference type="Pfam" id="PF10536">
    <property type="entry name" value="PMD"/>
    <property type="match status" value="1"/>
</dbReference>
<protein>
    <recommendedName>
        <fullName evidence="2">Aminotransferase-like plant mobile domain-containing protein</fullName>
    </recommendedName>
</protein>
<organism evidence="3">
    <name type="scientific">Medicago truncatula</name>
    <name type="common">Barrel medic</name>
    <name type="synonym">Medicago tribuloides</name>
    <dbReference type="NCBI Taxonomy" id="3880"/>
    <lineage>
        <taxon>Eukaryota</taxon>
        <taxon>Viridiplantae</taxon>
        <taxon>Streptophyta</taxon>
        <taxon>Embryophyta</taxon>
        <taxon>Tracheophyta</taxon>
        <taxon>Spermatophyta</taxon>
        <taxon>Magnoliopsida</taxon>
        <taxon>eudicotyledons</taxon>
        <taxon>Gunneridae</taxon>
        <taxon>Pentapetalae</taxon>
        <taxon>rosids</taxon>
        <taxon>fabids</taxon>
        <taxon>Fabales</taxon>
        <taxon>Fabaceae</taxon>
        <taxon>Papilionoideae</taxon>
        <taxon>50 kb inversion clade</taxon>
        <taxon>NPAAA clade</taxon>
        <taxon>Hologalegina</taxon>
        <taxon>IRL clade</taxon>
        <taxon>Trifolieae</taxon>
        <taxon>Medicago</taxon>
    </lineage>
</organism>
<name>A2Q3N4_MEDTR</name>
<dbReference type="InterPro" id="IPR019557">
    <property type="entry name" value="AminoTfrase-like_pln_mobile"/>
</dbReference>
<dbReference type="PANTHER" id="PTHR46033">
    <property type="entry name" value="PROTEIN MAIN-LIKE 2"/>
    <property type="match status" value="1"/>
</dbReference>
<keyword evidence="1" id="KW-0472">Membrane</keyword>
<dbReference type="GO" id="GO:0010073">
    <property type="term" value="P:meristem maintenance"/>
    <property type="evidence" value="ECO:0007669"/>
    <property type="project" value="InterPro"/>
</dbReference>
<dbReference type="InterPro" id="IPR044824">
    <property type="entry name" value="MAIN-like"/>
</dbReference>
<dbReference type="AlphaFoldDB" id="A2Q3N4"/>
<sequence>MQEKRKQSFRIYLLYLMGIMLFTDKSATYVDVTYLRYFRDFKSVSDYAWGAASLAHLYMELNYASHYKTKHDTYLCCRCFITSRVWESGMHEVDI</sequence>
<proteinExistence type="predicted"/>
<evidence type="ECO:0000256" key="1">
    <source>
        <dbReference type="SAM" id="Phobius"/>
    </source>
</evidence>
<keyword evidence="1" id="KW-0812">Transmembrane</keyword>
<evidence type="ECO:0000259" key="2">
    <source>
        <dbReference type="Pfam" id="PF10536"/>
    </source>
</evidence>
<accession>A2Q3N4</accession>
<reference evidence="3" key="2">
    <citation type="submission" date="2007-03" db="EMBL/GenBank/DDBJ databases">
        <authorList>
            <consortium name="The International Medicago Genome Annotation Group"/>
        </authorList>
    </citation>
    <scope>NUCLEOTIDE SEQUENCE</scope>
</reference>
<feature type="transmembrane region" description="Helical" evidence="1">
    <location>
        <begin position="12"/>
        <end position="35"/>
    </location>
</feature>
<dbReference type="EMBL" id="AC155886">
    <property type="protein sequence ID" value="ABN08234.1"/>
    <property type="molecule type" value="Genomic_DNA"/>
</dbReference>
<evidence type="ECO:0000313" key="3">
    <source>
        <dbReference type="EMBL" id="ABN08234.1"/>
    </source>
</evidence>